<proteinExistence type="predicted"/>
<dbReference type="AlphaFoldDB" id="A0A0R3WUR3"/>
<dbReference type="EMBL" id="UYWX01004576">
    <property type="protein sequence ID" value="VDM25053.1"/>
    <property type="molecule type" value="Genomic_DNA"/>
</dbReference>
<feature type="region of interest" description="Disordered" evidence="1">
    <location>
        <begin position="117"/>
        <end position="136"/>
    </location>
</feature>
<evidence type="ECO:0000313" key="3">
    <source>
        <dbReference type="Proteomes" id="UP000274429"/>
    </source>
</evidence>
<evidence type="ECO:0000313" key="4">
    <source>
        <dbReference type="WBParaSite" id="TTAC_0000450301-mRNA-1"/>
    </source>
</evidence>
<evidence type="ECO:0000313" key="2">
    <source>
        <dbReference type="EMBL" id="VDM25053.1"/>
    </source>
</evidence>
<dbReference type="WBParaSite" id="TTAC_0000450301-mRNA-1">
    <property type="protein sequence ID" value="TTAC_0000450301-mRNA-1"/>
    <property type="gene ID" value="TTAC_0000450301"/>
</dbReference>
<accession>A0A0R3WUR3</accession>
<keyword evidence="3" id="KW-1185">Reference proteome</keyword>
<dbReference type="Proteomes" id="UP000274429">
    <property type="component" value="Unassembled WGS sequence"/>
</dbReference>
<evidence type="ECO:0000256" key="1">
    <source>
        <dbReference type="SAM" id="MobiDB-lite"/>
    </source>
</evidence>
<name>A0A0R3WUR3_HYDTA</name>
<gene>
    <name evidence="2" type="ORF">TTAC_LOCUS4488</name>
</gene>
<organism evidence="4">
    <name type="scientific">Hydatigena taeniaeformis</name>
    <name type="common">Feline tapeworm</name>
    <name type="synonym">Taenia taeniaeformis</name>
    <dbReference type="NCBI Taxonomy" id="6205"/>
    <lineage>
        <taxon>Eukaryota</taxon>
        <taxon>Metazoa</taxon>
        <taxon>Spiralia</taxon>
        <taxon>Lophotrochozoa</taxon>
        <taxon>Platyhelminthes</taxon>
        <taxon>Cestoda</taxon>
        <taxon>Eucestoda</taxon>
        <taxon>Cyclophyllidea</taxon>
        <taxon>Taeniidae</taxon>
        <taxon>Hydatigera</taxon>
    </lineage>
</organism>
<dbReference type="OrthoDB" id="6248994at2759"/>
<reference evidence="4" key="1">
    <citation type="submission" date="2017-02" db="UniProtKB">
        <authorList>
            <consortium name="WormBaseParasite"/>
        </authorList>
    </citation>
    <scope>IDENTIFICATION</scope>
</reference>
<protein>
    <submittedName>
        <fullName evidence="4">CG-1 domain-containing protein</fullName>
    </submittedName>
</protein>
<reference evidence="2 3" key="2">
    <citation type="submission" date="2018-11" db="EMBL/GenBank/DDBJ databases">
        <authorList>
            <consortium name="Pathogen Informatics"/>
        </authorList>
    </citation>
    <scope>NUCLEOTIDE SEQUENCE [LARGE SCALE GENOMIC DNA]</scope>
</reference>
<sequence length="304" mass="34015">TSKIGCRSKIYFYSQDSQLHVRRYDFRHNHEVRPDLVHFPPKRRRTRKEKEAEEAATAAASAPIPLIGTAIPGTDTVSGPLSLGMVKCEAALRGSSARILRQPTNFEFATEEVDVGVEGEEVDEDDEFDDEDDDAQDDLPQLYLPSNGCGHQNFIEEDFRSVFQMHDFEVPLQPQQSDASSCFSLPPGAYHFYSGSLQTPQTVDMSTESLVPMERGNFETEEENLALETTKSLSREPLEAMLPSRLDPQLQRLGELASSCGPIRFASRLRELKALGDKWTRENEILMLRSRSYGGAGVVIVGAW</sequence>